<dbReference type="KEGG" id="som:SOMG_01723"/>
<dbReference type="InterPro" id="IPR004181">
    <property type="entry name" value="Znf_MIZ"/>
</dbReference>
<comment type="pathway">
    <text evidence="2">Protein modification; protein sumoylation.</text>
</comment>
<dbReference type="InterPro" id="IPR003034">
    <property type="entry name" value="SAP_dom"/>
</dbReference>
<feature type="compositionally biased region" description="Acidic residues" evidence="11">
    <location>
        <begin position="389"/>
        <end position="399"/>
    </location>
</feature>
<feature type="compositionally biased region" description="Polar residues" evidence="11">
    <location>
        <begin position="634"/>
        <end position="662"/>
    </location>
</feature>
<evidence type="ECO:0000256" key="3">
    <source>
        <dbReference type="ARBA" id="ARBA00005383"/>
    </source>
</evidence>
<evidence type="ECO:0000259" key="14">
    <source>
        <dbReference type="PROSITE" id="PS51466"/>
    </source>
</evidence>
<dbReference type="EMBL" id="CP115611">
    <property type="protein sequence ID" value="WBW72733.1"/>
    <property type="molecule type" value="Genomic_DNA"/>
</dbReference>
<dbReference type="InterPro" id="IPR038654">
    <property type="entry name" value="PINIT_sf"/>
</dbReference>
<dbReference type="PANTHER" id="PTHR10782">
    <property type="entry name" value="ZINC FINGER MIZ DOMAIN-CONTAINING PROTEIN"/>
    <property type="match status" value="1"/>
</dbReference>
<dbReference type="GO" id="GO:0061665">
    <property type="term" value="F:SUMO ligase activity"/>
    <property type="evidence" value="ECO:0007669"/>
    <property type="project" value="TreeGrafter"/>
</dbReference>
<name>A0AAE9WB60_9SCHI</name>
<dbReference type="PROSITE" id="PS50800">
    <property type="entry name" value="SAP"/>
    <property type="match status" value="1"/>
</dbReference>
<dbReference type="InterPro" id="IPR013083">
    <property type="entry name" value="Znf_RING/FYVE/PHD"/>
</dbReference>
<evidence type="ECO:0000256" key="11">
    <source>
        <dbReference type="SAM" id="MobiDB-lite"/>
    </source>
</evidence>
<dbReference type="RefSeq" id="XP_056036976.1">
    <property type="nucleotide sequence ID" value="XM_056180516.1"/>
</dbReference>
<evidence type="ECO:0000259" key="12">
    <source>
        <dbReference type="PROSITE" id="PS50800"/>
    </source>
</evidence>
<comment type="similarity">
    <text evidence="3">Belongs to the PIAS family.</text>
</comment>
<gene>
    <name evidence="15" type="primary">pli1</name>
    <name evidence="15" type="ORF">SOMG_01723</name>
</gene>
<keyword evidence="8" id="KW-0862">Zinc</keyword>
<dbReference type="SMART" id="SM00513">
    <property type="entry name" value="SAP"/>
    <property type="match status" value="1"/>
</dbReference>
<dbReference type="Gene3D" id="3.30.40.10">
    <property type="entry name" value="Zinc/RING finger domain, C3HC4 (zinc finger)"/>
    <property type="match status" value="1"/>
</dbReference>
<keyword evidence="9" id="KW-0539">Nucleus</keyword>
<dbReference type="GO" id="GO:0008270">
    <property type="term" value="F:zinc ion binding"/>
    <property type="evidence" value="ECO:0007669"/>
    <property type="project" value="UniProtKB-KW"/>
</dbReference>
<dbReference type="Gene3D" id="2.60.120.780">
    <property type="entry name" value="PINIT domain"/>
    <property type="match status" value="1"/>
</dbReference>
<dbReference type="PROSITE" id="PS51466">
    <property type="entry name" value="PINIT"/>
    <property type="match status" value="1"/>
</dbReference>
<keyword evidence="4" id="KW-0808">Transferase</keyword>
<dbReference type="GO" id="GO:0016874">
    <property type="term" value="F:ligase activity"/>
    <property type="evidence" value="ECO:0007669"/>
    <property type="project" value="UniProtKB-KW"/>
</dbReference>
<feature type="compositionally biased region" description="Polar residues" evidence="11">
    <location>
        <begin position="595"/>
        <end position="617"/>
    </location>
</feature>
<dbReference type="Pfam" id="PF02891">
    <property type="entry name" value="zf-MIZ"/>
    <property type="match status" value="1"/>
</dbReference>
<evidence type="ECO:0000256" key="5">
    <source>
        <dbReference type="ARBA" id="ARBA00022723"/>
    </source>
</evidence>
<evidence type="ECO:0000313" key="15">
    <source>
        <dbReference type="EMBL" id="WBW72733.1"/>
    </source>
</evidence>
<proteinExistence type="inferred from homology"/>
<keyword evidence="5" id="KW-0479">Metal-binding</keyword>
<feature type="region of interest" description="Disordered" evidence="11">
    <location>
        <begin position="694"/>
        <end position="721"/>
    </location>
</feature>
<feature type="compositionally biased region" description="Low complexity" evidence="11">
    <location>
        <begin position="513"/>
        <end position="534"/>
    </location>
</feature>
<evidence type="ECO:0000256" key="10">
    <source>
        <dbReference type="PROSITE-ProRule" id="PRU00452"/>
    </source>
</evidence>
<dbReference type="GO" id="GO:0000785">
    <property type="term" value="C:chromatin"/>
    <property type="evidence" value="ECO:0007669"/>
    <property type="project" value="TreeGrafter"/>
</dbReference>
<dbReference type="Proteomes" id="UP001212411">
    <property type="component" value="Chromosome 1"/>
</dbReference>
<keyword evidence="7" id="KW-0833">Ubl conjugation pathway</keyword>
<sequence length="737" mass="82394">MNQADFLQELPHVYKRLESGLIIPQLKDILRVFGLRLSGTKPELIARIKEFVEKIAINNDMNTWNSLKKAVDGDIAGAICTLQSNLSQIYPQTLAVPPPVNNPGNRSYTRPFAPVVHSRIRFRKTPFYDILEPFNTPFTIPACVGARNTVSFSFQLTPMALSKLLSNPKEFRVYFFSTPTDTIGFGECLMEYPTPQMELRANNQVAHANYRGLKGRSGTTNPADITDYITKYAGPPGNNVVIYYMNATKRYSAVVSLVKMYSVDQLVDDVKNRKIETKEKIVDRIKSENEDTDIIATSTDISLKCPLSFTRISLPVRSSFCKHIQCFDARAFLEMNQQTPSWMCPVCNILVRYPDLVVDGFMQHILENSPSNSETITVDPVGNWSMNTFDEESESSEEENLPKEQIIELSDEERNATPANPGEPSNAPKRKASPPPASSTNKKKRESLVIDLTISDDEEPVAITSPPKSTKNETDKSFSKPASPSPVQRSAQASSSTSSENLLLPKNTTNGISQRSTPSSTTTVPSTTSTSQRSFSNYEPNYAPGRNAYSSKRPTESFQSSRGISFPPVNTPPPRRDYRLGSLPVDDSQALYHPSMSSRSSAHTNTPGVQTSTTSDPANLLINDLVLPPMVVGRTNSSPSIRSNTREPQLSNSYTPNQQMLYNNIPTRPPFTIPESDRDLLSYDDLRRRPVLSLPRIQETQQRRPPQTAGPLWNEEEDNRINWDSEFHTTYPFNNPT</sequence>
<accession>A0AAE9WB60</accession>
<dbReference type="PROSITE" id="PS51044">
    <property type="entry name" value="ZF_SP_RING"/>
    <property type="match status" value="1"/>
</dbReference>
<dbReference type="Pfam" id="PF02037">
    <property type="entry name" value="SAP"/>
    <property type="match status" value="1"/>
</dbReference>
<feature type="region of interest" description="Disordered" evidence="11">
    <location>
        <begin position="371"/>
        <end position="617"/>
    </location>
</feature>
<dbReference type="GeneID" id="80875205"/>
<dbReference type="AlphaFoldDB" id="A0AAE9WB60"/>
<dbReference type="GO" id="GO:0016925">
    <property type="term" value="P:protein sumoylation"/>
    <property type="evidence" value="ECO:0007669"/>
    <property type="project" value="TreeGrafter"/>
</dbReference>
<dbReference type="InterPro" id="IPR023321">
    <property type="entry name" value="PINIT"/>
</dbReference>
<evidence type="ECO:0000256" key="7">
    <source>
        <dbReference type="ARBA" id="ARBA00022786"/>
    </source>
</evidence>
<feature type="compositionally biased region" description="Polar residues" evidence="11">
    <location>
        <begin position="548"/>
        <end position="563"/>
    </location>
</feature>
<dbReference type="SUPFAM" id="SSF68906">
    <property type="entry name" value="SAP domain"/>
    <property type="match status" value="1"/>
</dbReference>
<feature type="domain" description="PINIT" evidence="14">
    <location>
        <begin position="108"/>
        <end position="261"/>
    </location>
</feature>
<keyword evidence="15" id="KW-0436">Ligase</keyword>
<comment type="subcellular location">
    <subcellularLocation>
        <location evidence="1">Nucleus</location>
    </subcellularLocation>
</comment>
<reference evidence="15 16" key="1">
    <citation type="journal article" date="2023" name="G3 (Bethesda)">
        <title>A high-quality reference genome for the fission yeast Schizosaccharomyces osmophilus.</title>
        <authorList>
            <person name="Jia G.S."/>
            <person name="Zhang W.C."/>
            <person name="Liang Y."/>
            <person name="Liu X.H."/>
            <person name="Rhind N."/>
            <person name="Pidoux A."/>
            <person name="Brysch-Herzberg M."/>
            <person name="Du L.L."/>
        </authorList>
    </citation>
    <scope>NUCLEOTIDE SEQUENCE [LARGE SCALE GENOMIC DNA]</scope>
    <source>
        <strain evidence="15 16">CBS 15793</strain>
    </source>
</reference>
<evidence type="ECO:0000256" key="6">
    <source>
        <dbReference type="ARBA" id="ARBA00022771"/>
    </source>
</evidence>
<keyword evidence="6 10" id="KW-0863">Zinc-finger</keyword>
<protein>
    <submittedName>
        <fullName evidence="15">SUMO E3 ligase Pli1</fullName>
    </submittedName>
</protein>
<feature type="region of interest" description="Disordered" evidence="11">
    <location>
        <begin position="631"/>
        <end position="662"/>
    </location>
</feature>
<feature type="compositionally biased region" description="Low complexity" evidence="11">
    <location>
        <begin position="490"/>
        <end position="499"/>
    </location>
</feature>
<organism evidence="15 16">
    <name type="scientific">Schizosaccharomyces osmophilus</name>
    <dbReference type="NCBI Taxonomy" id="2545709"/>
    <lineage>
        <taxon>Eukaryota</taxon>
        <taxon>Fungi</taxon>
        <taxon>Dikarya</taxon>
        <taxon>Ascomycota</taxon>
        <taxon>Taphrinomycotina</taxon>
        <taxon>Schizosaccharomycetes</taxon>
        <taxon>Schizosaccharomycetales</taxon>
        <taxon>Schizosaccharomycetaceae</taxon>
        <taxon>Schizosaccharomyces</taxon>
    </lineage>
</organism>
<evidence type="ECO:0000256" key="1">
    <source>
        <dbReference type="ARBA" id="ARBA00004123"/>
    </source>
</evidence>
<evidence type="ECO:0000313" key="16">
    <source>
        <dbReference type="Proteomes" id="UP001212411"/>
    </source>
</evidence>
<evidence type="ECO:0000256" key="2">
    <source>
        <dbReference type="ARBA" id="ARBA00004718"/>
    </source>
</evidence>
<keyword evidence="16" id="KW-1185">Reference proteome</keyword>
<dbReference type="Pfam" id="PF14324">
    <property type="entry name" value="PINIT"/>
    <property type="match status" value="1"/>
</dbReference>
<dbReference type="InterPro" id="IPR036361">
    <property type="entry name" value="SAP_dom_sf"/>
</dbReference>
<dbReference type="GO" id="GO:0005634">
    <property type="term" value="C:nucleus"/>
    <property type="evidence" value="ECO:0007669"/>
    <property type="project" value="UniProtKB-SubCell"/>
</dbReference>
<dbReference type="Gene3D" id="1.10.720.30">
    <property type="entry name" value="SAP domain"/>
    <property type="match status" value="1"/>
</dbReference>
<evidence type="ECO:0000256" key="4">
    <source>
        <dbReference type="ARBA" id="ARBA00022679"/>
    </source>
</evidence>
<dbReference type="PANTHER" id="PTHR10782:SF4">
    <property type="entry name" value="TONALLI, ISOFORM E"/>
    <property type="match status" value="1"/>
</dbReference>
<dbReference type="InterPro" id="IPR031141">
    <property type="entry name" value="SIZ1/2_SP-RING"/>
</dbReference>
<dbReference type="CDD" id="cd16792">
    <property type="entry name" value="SP-RING_Siz-like"/>
    <property type="match status" value="1"/>
</dbReference>
<evidence type="ECO:0000256" key="8">
    <source>
        <dbReference type="ARBA" id="ARBA00022833"/>
    </source>
</evidence>
<feature type="domain" description="SP-RING-type" evidence="13">
    <location>
        <begin position="290"/>
        <end position="371"/>
    </location>
</feature>
<evidence type="ECO:0000259" key="13">
    <source>
        <dbReference type="PROSITE" id="PS51044"/>
    </source>
</evidence>
<feature type="domain" description="SAP" evidence="12">
    <location>
        <begin position="18"/>
        <end position="52"/>
    </location>
</feature>
<feature type="compositionally biased region" description="Polar residues" evidence="11">
    <location>
        <begin position="480"/>
        <end position="489"/>
    </location>
</feature>
<evidence type="ECO:0000256" key="9">
    <source>
        <dbReference type="ARBA" id="ARBA00023242"/>
    </source>
</evidence>